<evidence type="ECO:0000256" key="1">
    <source>
        <dbReference type="SAM" id="MobiDB-lite"/>
    </source>
</evidence>
<evidence type="ECO:0000313" key="4">
    <source>
        <dbReference type="Proteomes" id="UP000053791"/>
    </source>
</evidence>
<accession>A0A0X3UBC4</accession>
<reference evidence="3 4" key="1">
    <citation type="submission" date="2015-12" db="EMBL/GenBank/DDBJ databases">
        <authorList>
            <person name="Shamseldin A."/>
            <person name="Moawad H."/>
            <person name="Abd El-Rahim W.M."/>
            <person name="Sadowsky M.J."/>
        </authorList>
    </citation>
    <scope>NUCLEOTIDE SEQUENCE [LARGE SCALE GENOMIC DNA]</scope>
    <source>
        <strain evidence="3 4">ZGT118</strain>
    </source>
</reference>
<proteinExistence type="predicted"/>
<gene>
    <name evidence="3" type="ORF">AVO45_17955</name>
</gene>
<organism evidence="3 4">
    <name type="scientific">Ruegeria marisrubri</name>
    <dbReference type="NCBI Taxonomy" id="1685379"/>
    <lineage>
        <taxon>Bacteria</taxon>
        <taxon>Pseudomonadati</taxon>
        <taxon>Pseudomonadota</taxon>
        <taxon>Alphaproteobacteria</taxon>
        <taxon>Rhodobacterales</taxon>
        <taxon>Roseobacteraceae</taxon>
        <taxon>Ruegeria</taxon>
    </lineage>
</organism>
<keyword evidence="2" id="KW-0732">Signal</keyword>
<evidence type="ECO:0000256" key="2">
    <source>
        <dbReference type="SAM" id="SignalP"/>
    </source>
</evidence>
<dbReference type="AlphaFoldDB" id="A0A0X3UBC4"/>
<evidence type="ECO:0000313" key="3">
    <source>
        <dbReference type="EMBL" id="KUJ85134.1"/>
    </source>
</evidence>
<dbReference type="EMBL" id="LQBQ01000004">
    <property type="protein sequence ID" value="KUJ85134.1"/>
    <property type="molecule type" value="Genomic_DNA"/>
</dbReference>
<dbReference type="Proteomes" id="UP000053791">
    <property type="component" value="Unassembled WGS sequence"/>
</dbReference>
<feature type="region of interest" description="Disordered" evidence="1">
    <location>
        <begin position="19"/>
        <end position="46"/>
    </location>
</feature>
<name>A0A0X3UBC4_9RHOB</name>
<comment type="caution">
    <text evidence="3">The sequence shown here is derived from an EMBL/GenBank/DDBJ whole genome shotgun (WGS) entry which is preliminary data.</text>
</comment>
<feature type="signal peptide" evidence="2">
    <location>
        <begin position="1"/>
        <end position="20"/>
    </location>
</feature>
<protein>
    <recommendedName>
        <fullName evidence="5">Cobalt transporter</fullName>
    </recommendedName>
</protein>
<sequence>MLAVGLFLAGLLIAPEPAHAHGGDGVVHAPQQLDAPDPDHADKGHPGHCHGGAFCNAVAMFTVTPAAPEPFATIETQAIPRGRGRALAVTSFDPPPPRVLS</sequence>
<dbReference type="STRING" id="1685379.AVO45_17955"/>
<feature type="chain" id="PRO_5007055022" description="Cobalt transporter" evidence="2">
    <location>
        <begin position="21"/>
        <end position="101"/>
    </location>
</feature>
<keyword evidence="4" id="KW-1185">Reference proteome</keyword>
<evidence type="ECO:0008006" key="5">
    <source>
        <dbReference type="Google" id="ProtNLM"/>
    </source>
</evidence>